<evidence type="ECO:0000313" key="11">
    <source>
        <dbReference type="Proteomes" id="UP000799441"/>
    </source>
</evidence>
<evidence type="ECO:0000256" key="3">
    <source>
        <dbReference type="ARBA" id="ARBA00022679"/>
    </source>
</evidence>
<feature type="region of interest" description="N-terminal hotdog fold" evidence="7">
    <location>
        <begin position="72"/>
        <end position="205"/>
    </location>
</feature>
<dbReference type="Pfam" id="PF08240">
    <property type="entry name" value="ADH_N"/>
    <property type="match status" value="1"/>
</dbReference>
<dbReference type="SUPFAM" id="SSF53335">
    <property type="entry name" value="S-adenosyl-L-methionine-dependent methyltransferases"/>
    <property type="match status" value="1"/>
</dbReference>
<dbReference type="PROSITE" id="PS00012">
    <property type="entry name" value="PHOSPHOPANTETHEINE"/>
    <property type="match status" value="1"/>
</dbReference>
<dbReference type="Proteomes" id="UP000799441">
    <property type="component" value="Unassembled WGS sequence"/>
</dbReference>
<accession>A0A9P4QEV7</accession>
<keyword evidence="5" id="KW-0511">Multifunctional enzyme</keyword>
<dbReference type="InterPro" id="IPR006162">
    <property type="entry name" value="Ppantetheine_attach_site"/>
</dbReference>
<evidence type="ECO:0000256" key="2">
    <source>
        <dbReference type="ARBA" id="ARBA00022553"/>
    </source>
</evidence>
<evidence type="ECO:0000256" key="5">
    <source>
        <dbReference type="ARBA" id="ARBA00023268"/>
    </source>
</evidence>
<feature type="domain" description="PKS/mFAS DH" evidence="9">
    <location>
        <begin position="72"/>
        <end position="383"/>
    </location>
</feature>
<dbReference type="SMART" id="SM00826">
    <property type="entry name" value="PKS_DH"/>
    <property type="match status" value="1"/>
</dbReference>
<dbReference type="InterPro" id="IPR013154">
    <property type="entry name" value="ADH-like_N"/>
</dbReference>
<keyword evidence="11" id="KW-1185">Reference proteome</keyword>
<dbReference type="EMBL" id="MU003766">
    <property type="protein sequence ID" value="KAF2725987.1"/>
    <property type="molecule type" value="Genomic_DNA"/>
</dbReference>
<dbReference type="InterPro" id="IPR036736">
    <property type="entry name" value="ACP-like_sf"/>
</dbReference>
<evidence type="ECO:0000256" key="7">
    <source>
        <dbReference type="PROSITE-ProRule" id="PRU01363"/>
    </source>
</evidence>
<dbReference type="Pfam" id="PF14765">
    <property type="entry name" value="PS-DH"/>
    <property type="match status" value="1"/>
</dbReference>
<dbReference type="InterPro" id="IPR013217">
    <property type="entry name" value="Methyltransf_12"/>
</dbReference>
<gene>
    <name evidence="10" type="ORF">K431DRAFT_215054</name>
</gene>
<keyword evidence="1" id="KW-0596">Phosphopantetheine</keyword>
<evidence type="ECO:0000313" key="10">
    <source>
        <dbReference type="EMBL" id="KAF2725987.1"/>
    </source>
</evidence>
<reference evidence="10" key="1">
    <citation type="journal article" date="2020" name="Stud. Mycol.">
        <title>101 Dothideomycetes genomes: a test case for predicting lifestyles and emergence of pathogens.</title>
        <authorList>
            <person name="Haridas S."/>
            <person name="Albert R."/>
            <person name="Binder M."/>
            <person name="Bloem J."/>
            <person name="Labutti K."/>
            <person name="Salamov A."/>
            <person name="Andreopoulos B."/>
            <person name="Baker S."/>
            <person name="Barry K."/>
            <person name="Bills G."/>
            <person name="Bluhm B."/>
            <person name="Cannon C."/>
            <person name="Castanera R."/>
            <person name="Culley D."/>
            <person name="Daum C."/>
            <person name="Ezra D."/>
            <person name="Gonzalez J."/>
            <person name="Henrissat B."/>
            <person name="Kuo A."/>
            <person name="Liang C."/>
            <person name="Lipzen A."/>
            <person name="Lutzoni F."/>
            <person name="Magnuson J."/>
            <person name="Mondo S."/>
            <person name="Nolan M."/>
            <person name="Ohm R."/>
            <person name="Pangilinan J."/>
            <person name="Park H.-J."/>
            <person name="Ramirez L."/>
            <person name="Alfaro M."/>
            <person name="Sun H."/>
            <person name="Tritt A."/>
            <person name="Yoshinaga Y."/>
            <person name="Zwiers L.-H."/>
            <person name="Turgeon B."/>
            <person name="Goodwin S."/>
            <person name="Spatafora J."/>
            <person name="Crous P."/>
            <person name="Grigoriev I."/>
        </authorList>
    </citation>
    <scope>NUCLEOTIDE SEQUENCE</scope>
    <source>
        <strain evidence="10">CBS 116435</strain>
    </source>
</reference>
<dbReference type="PANTHER" id="PTHR43775:SF29">
    <property type="entry name" value="ASPERFURANONE POLYKETIDE SYNTHASE AFOG-RELATED"/>
    <property type="match status" value="1"/>
</dbReference>
<keyword evidence="6" id="KW-0012">Acyltransferase</keyword>
<dbReference type="Pfam" id="PF08659">
    <property type="entry name" value="KR"/>
    <property type="match status" value="1"/>
</dbReference>
<dbReference type="InterPro" id="IPR020806">
    <property type="entry name" value="PKS_PP-bd"/>
</dbReference>
<dbReference type="SUPFAM" id="SSF47336">
    <property type="entry name" value="ACP-like"/>
    <property type="match status" value="1"/>
</dbReference>
<dbReference type="GO" id="GO:0006633">
    <property type="term" value="P:fatty acid biosynthetic process"/>
    <property type="evidence" value="ECO:0007669"/>
    <property type="project" value="TreeGrafter"/>
</dbReference>
<dbReference type="InterPro" id="IPR013968">
    <property type="entry name" value="PKS_KR"/>
</dbReference>
<dbReference type="Gene3D" id="3.10.129.110">
    <property type="entry name" value="Polyketide synthase dehydratase"/>
    <property type="match status" value="1"/>
</dbReference>
<dbReference type="SMART" id="SM00823">
    <property type="entry name" value="PKS_PP"/>
    <property type="match status" value="1"/>
</dbReference>
<dbReference type="InterPro" id="IPR020843">
    <property type="entry name" value="ER"/>
</dbReference>
<keyword evidence="4" id="KW-0521">NADP</keyword>
<dbReference type="GO" id="GO:0016491">
    <property type="term" value="F:oxidoreductase activity"/>
    <property type="evidence" value="ECO:0007669"/>
    <property type="project" value="InterPro"/>
</dbReference>
<dbReference type="Gene3D" id="3.40.50.720">
    <property type="entry name" value="NAD(P)-binding Rossmann-like Domain"/>
    <property type="match status" value="2"/>
</dbReference>
<dbReference type="Gene3D" id="3.40.50.150">
    <property type="entry name" value="Vaccinia Virus protein VP39"/>
    <property type="match status" value="1"/>
</dbReference>
<feature type="active site" description="Proton acceptor; for dehydratase activity" evidence="7">
    <location>
        <position position="103"/>
    </location>
</feature>
<feature type="region of interest" description="C-terminal hotdog fold" evidence="7">
    <location>
        <begin position="224"/>
        <end position="383"/>
    </location>
</feature>
<dbReference type="InterPro" id="IPR009081">
    <property type="entry name" value="PP-bd_ACP"/>
</dbReference>
<evidence type="ECO:0000256" key="1">
    <source>
        <dbReference type="ARBA" id="ARBA00022450"/>
    </source>
</evidence>
<dbReference type="GO" id="GO:0031177">
    <property type="term" value="F:phosphopantetheine binding"/>
    <property type="evidence" value="ECO:0007669"/>
    <property type="project" value="InterPro"/>
</dbReference>
<dbReference type="SUPFAM" id="SSF50129">
    <property type="entry name" value="GroES-like"/>
    <property type="match status" value="1"/>
</dbReference>
<dbReference type="PROSITE" id="PS52019">
    <property type="entry name" value="PKS_MFAS_DH"/>
    <property type="match status" value="1"/>
</dbReference>
<evidence type="ECO:0000259" key="9">
    <source>
        <dbReference type="PROSITE" id="PS52019"/>
    </source>
</evidence>
<dbReference type="InterPro" id="IPR036291">
    <property type="entry name" value="NAD(P)-bd_dom_sf"/>
</dbReference>
<dbReference type="InterPro" id="IPR011032">
    <property type="entry name" value="GroES-like_sf"/>
</dbReference>
<dbReference type="SMART" id="SM00822">
    <property type="entry name" value="PKS_KR"/>
    <property type="match status" value="1"/>
</dbReference>
<dbReference type="InterPro" id="IPR049551">
    <property type="entry name" value="PKS_DH_C"/>
</dbReference>
<evidence type="ECO:0000259" key="8">
    <source>
        <dbReference type="PROSITE" id="PS50075"/>
    </source>
</evidence>
<dbReference type="InterPro" id="IPR057326">
    <property type="entry name" value="KR_dom"/>
</dbReference>
<evidence type="ECO:0000256" key="6">
    <source>
        <dbReference type="ARBA" id="ARBA00023315"/>
    </source>
</evidence>
<comment type="caution">
    <text evidence="10">The sequence shown here is derived from an EMBL/GenBank/DDBJ whole genome shotgun (WGS) entry which is preliminary data.</text>
</comment>
<dbReference type="InterPro" id="IPR020807">
    <property type="entry name" value="PKS_DH"/>
</dbReference>
<dbReference type="CDD" id="cd02440">
    <property type="entry name" value="AdoMet_MTases"/>
    <property type="match status" value="1"/>
</dbReference>
<keyword evidence="3" id="KW-0808">Transferase</keyword>
<feature type="active site" description="Proton donor; for dehydratase activity" evidence="7">
    <location>
        <position position="291"/>
    </location>
</feature>
<dbReference type="SUPFAM" id="SSF51735">
    <property type="entry name" value="NAD(P)-binding Rossmann-fold domains"/>
    <property type="match status" value="2"/>
</dbReference>
<dbReference type="PROSITE" id="PS50075">
    <property type="entry name" value="CARRIER"/>
    <property type="match status" value="1"/>
</dbReference>
<dbReference type="PANTHER" id="PTHR43775">
    <property type="entry name" value="FATTY ACID SYNTHASE"/>
    <property type="match status" value="1"/>
</dbReference>
<dbReference type="Gene3D" id="1.10.1200.10">
    <property type="entry name" value="ACP-like"/>
    <property type="match status" value="1"/>
</dbReference>
<proteinExistence type="predicted"/>
<dbReference type="FunFam" id="3.40.50.720:FF:000209">
    <property type="entry name" value="Polyketide synthase Pks12"/>
    <property type="match status" value="1"/>
</dbReference>
<dbReference type="InterPro" id="IPR050091">
    <property type="entry name" value="PKS_NRPS_Biosynth_Enz"/>
</dbReference>
<dbReference type="Pfam" id="PF08242">
    <property type="entry name" value="Methyltransf_12"/>
    <property type="match status" value="1"/>
</dbReference>
<name>A0A9P4QEV7_9PEZI</name>
<dbReference type="Pfam" id="PF13602">
    <property type="entry name" value="ADH_zinc_N_2"/>
    <property type="match status" value="1"/>
</dbReference>
<protein>
    <submittedName>
        <fullName evidence="10">KR-domain-containing protein</fullName>
    </submittedName>
</protein>
<dbReference type="Gene3D" id="3.90.180.10">
    <property type="entry name" value="Medium-chain alcohol dehydrogenases, catalytic domain"/>
    <property type="match status" value="1"/>
</dbReference>
<dbReference type="GO" id="GO:0004312">
    <property type="term" value="F:fatty acid synthase activity"/>
    <property type="evidence" value="ECO:0007669"/>
    <property type="project" value="TreeGrafter"/>
</dbReference>
<dbReference type="InterPro" id="IPR049900">
    <property type="entry name" value="PKS_mFAS_DH"/>
</dbReference>
<keyword evidence="2" id="KW-0597">Phosphoprotein</keyword>
<evidence type="ECO:0000256" key="4">
    <source>
        <dbReference type="ARBA" id="ARBA00022857"/>
    </source>
</evidence>
<dbReference type="InterPro" id="IPR029063">
    <property type="entry name" value="SAM-dependent_MTases_sf"/>
</dbReference>
<dbReference type="InterPro" id="IPR042104">
    <property type="entry name" value="PKS_dehydratase_sf"/>
</dbReference>
<feature type="domain" description="Carrier" evidence="8">
    <location>
        <begin position="1579"/>
        <end position="1656"/>
    </location>
</feature>
<dbReference type="SMART" id="SM00829">
    <property type="entry name" value="PKS_ER"/>
    <property type="match status" value="1"/>
</dbReference>
<dbReference type="OrthoDB" id="329835at2759"/>
<dbReference type="GO" id="GO:1901336">
    <property type="term" value="P:lactone biosynthetic process"/>
    <property type="evidence" value="ECO:0007669"/>
    <property type="project" value="UniProtKB-ARBA"/>
</dbReference>
<dbReference type="GO" id="GO:0044550">
    <property type="term" value="P:secondary metabolite biosynthetic process"/>
    <property type="evidence" value="ECO:0007669"/>
    <property type="project" value="TreeGrafter"/>
</dbReference>
<dbReference type="Pfam" id="PF00550">
    <property type="entry name" value="PP-binding"/>
    <property type="match status" value="1"/>
</dbReference>
<dbReference type="InterPro" id="IPR049552">
    <property type="entry name" value="PKS_DH_N"/>
</dbReference>
<dbReference type="Pfam" id="PF21089">
    <property type="entry name" value="PKS_DH_N"/>
    <property type="match status" value="1"/>
</dbReference>
<sequence length="1657" mass="181275">MRGSDATKTILGLARQIFSLGGNLEFAAVNKTNTGTACVLTDLPSYQWNKNASYVHRSRIAVQKMYPGHTYSPLLGWKMPSEGSEHTFRQVFTLDEMPWIRDHKVTGDILFPFSGFLSLAVDAFRVVNGIASILSNVQVRELHVKRGLKIDEDQRVDISTKLRPAETGTGTFSSNVWAFEVMTWTESTGWTTHVYGRIEAGTNEIAKIDSPSRIAAEKFLSIAKPTTENAEEEYNVFTASGVVFGPTFRHMVGLWTAPGIAVHETVLREIEEPLSVQSRGSHITVDPPTLDTLFHSSIIVAGKNHQKPRPAFVPTYFPRLQISNAIPATAGQKFKTVTRRLTLDEKSGRLELSCFMFASTPSGPMPIMEVDMVMQRITQPDDDIQKSLADLPDGYYEALVPHVNLADADTLAKALADYDFDQEELETRRKLATVARYYLSRALDETASDSKSSMPSYLNKFVGWAKMQLEGFQDAQAVPQSLIDEIYKSSATGELLCVVGEKIPSILRGQVQPLEFMMKDGLLTRRYEDDMATHRGNQALAKYIAGLGDLNPHLRILEVGAGTGSATLPILEALSGGSDNNDTVANFSHFLFTDISSGFFEDARKKLARWPQLKYQKLDIGRDPAAQGIELGTYDLVIATNVLHATPDIEETMRNVCALLKPGTGKLGLLEIVHDNDPGVLPFTLLPGWWLAADNFRGSESGPLMSQEAWDRLLSSTGFSGVEGAVEDWPGAIEHSMNAMWSSRLDGDDGFGLDEDVFDALELVTICGPLDAPREEELAEALAKAIEQDLGISSPQIQSLSEINNIRGSFCVFLDSSKSSFFTTLKSAQDFDMLKSILLESKGLLWVTPQNDSPEYSRIKGFLRTIRLEDSTKKFLLLETIPRGFAEGTAVVKSLVRTLLRDKAPTTLREQEFVWQDGMIHVPRLRKFRATKETFAIEAGVSLRREQGLWEGHGPDNALRMSIDTPGSMDSIYFERHSLTKVAPLGDDEIIVKVDAVGVNFRDLLLLLGTVPWNLPGVEGAGTVVQTGANVSHVGSGDHVFYMVQQGGFSTYVRMTGLRACKLPQSISTIDAASLPAAYTTALICLDRVARVRRGESVLIHAASGAVGQACVRIAQSMGAVVFATAGSPEKREFLHKTFAIPVDKIYSSRTADFRVEVLSKTEGKGVDVVVNSLSGQLLQDSWSLVAEFGRFIEIGKKDLLDNSHLGMKNFYRNVTFSGVDLDQYFVKRPEVVKECLHKILDMLERKVIAPIEPVTKLPVSDIVSGLRKLQSGTNIGKIVAVMGQEVKVIAETPSPLWQESKLLKTDATYLVTGGTGGIGRSLVPWMLSNGAANVILLGRSGASNADVAKVVKQYNQPSSGINVRAIACNVGSREDVISMLYSIKDLPSVRGVVHGSLYLRDSFFMNATFEDWQRVNEPKIAAAWHLHELLPKLDFFVALASGTGVVGNIGQCIYGGTSTFLDAFAQYRNHQGLPSVSIRLPIVDDVGYVIERTGMREQLGDNIGISLSIAQVHNIIKGAIIGASSGLNHDGKALSFVREDSLVSQGWEGRSHFLSAIRRNVAAETNGVGVGTGSDAPSGEEGVLEALCGKVSSITMIDREDVTPSRSLLDYGLDSLVAVELRNWIKRECGADLPLMHIVGAANLQTMADQIISLQK</sequence>
<dbReference type="CDD" id="cd05195">
    <property type="entry name" value="enoyl_red"/>
    <property type="match status" value="1"/>
</dbReference>
<organism evidence="10 11">
    <name type="scientific">Polychaeton citri CBS 116435</name>
    <dbReference type="NCBI Taxonomy" id="1314669"/>
    <lineage>
        <taxon>Eukaryota</taxon>
        <taxon>Fungi</taxon>
        <taxon>Dikarya</taxon>
        <taxon>Ascomycota</taxon>
        <taxon>Pezizomycotina</taxon>
        <taxon>Dothideomycetes</taxon>
        <taxon>Dothideomycetidae</taxon>
        <taxon>Capnodiales</taxon>
        <taxon>Capnodiaceae</taxon>
        <taxon>Polychaeton</taxon>
    </lineage>
</organism>